<evidence type="ECO:0000313" key="3">
    <source>
        <dbReference type="Proteomes" id="UP001058003"/>
    </source>
</evidence>
<dbReference type="Proteomes" id="UP001058003">
    <property type="component" value="Chromosome"/>
</dbReference>
<feature type="transmembrane region" description="Helical" evidence="1">
    <location>
        <begin position="1215"/>
        <end position="1233"/>
    </location>
</feature>
<dbReference type="OrthoDB" id="3884789at2"/>
<dbReference type="KEGG" id="daur:Daura_16315"/>
<keyword evidence="1" id="KW-0812">Transmembrane</keyword>
<keyword evidence="1" id="KW-1133">Transmembrane helix</keyword>
<gene>
    <name evidence="2" type="ORF">Daura_16315</name>
</gene>
<name>A0A9Q9IRB3_9ACTN</name>
<dbReference type="SUPFAM" id="SSF52540">
    <property type="entry name" value="P-loop containing nucleoside triphosphate hydrolases"/>
    <property type="match status" value="1"/>
</dbReference>
<dbReference type="InterPro" id="IPR027417">
    <property type="entry name" value="P-loop_NTPase"/>
</dbReference>
<organism evidence="2 3">
    <name type="scientific">Dactylosporangium aurantiacum</name>
    <dbReference type="NCBI Taxonomy" id="35754"/>
    <lineage>
        <taxon>Bacteria</taxon>
        <taxon>Bacillati</taxon>
        <taxon>Actinomycetota</taxon>
        <taxon>Actinomycetes</taxon>
        <taxon>Micromonosporales</taxon>
        <taxon>Micromonosporaceae</taxon>
        <taxon>Dactylosporangium</taxon>
    </lineage>
</organism>
<protein>
    <submittedName>
        <fullName evidence="2">Uncharacterized protein</fullName>
    </submittedName>
</protein>
<keyword evidence="1" id="KW-0472">Membrane</keyword>
<sequence>MSSVTGAAAAHEDRTVEARRQRFGQLPADLLARFALLPEWTVRLAVQAGLGGRGALVALVDRLTEAGVLERRSVLTDAGRDHAFWVRPRDRPDLALYLSGRVDVEAVLRDLAGALRGIDRDSGTTDLGLWFDVVDRHRRDDSGVTLVNDVDRLVDEDDLPQAVRLVAAARTVADLCPGPLVDAVRRAQWRLDRAHRTVQDNRFLQHYVRRPGIEAAVEALLDGDGRQWALHLRGDGGVGKTMVVRYLAAGRFATDRGRTPFPVARVDFDDLDPRFPAERPADLLLALVGELLGYGSSRDLTARYRRFIDGATRLHQELAGAEPDPAQVARQRADVAAQFGRLVEALPGPVLLILDTCEELSKLYAPGASAPAIDETFALLRLVHEAVPGIRVLFSGRRPLIRPDDEKVRAAGPRLAAHDFVGELPVGGYTTAEADAFLDRMAIPAAARDAVLRLAADGHGTINPFELTGYAEWVRAEPDVDLDTLAADTSDPYVRRRIIGRLHGPARDALPVAAAFGRFDRALIGPALQRLGVDVDAAFQALVVNEWVQIQTLGPSGEPHVIAVDEHLRDRLHAATADTLGSDLERLGRDAVDVVAATPLAGVPVETIEAALRLLPVPEAAAWWAGIEQRVADERAWAWAAQVTPRAAATARATAVARGGADMTAAVLATQAAAQLHTGSTAGVSRIWLAVGQSAAAHPDPVTARRLSHRASLAFVEGLPEFHPALPDVPIDALLTSTEDSLAAGVPVPVGVRAALAAAPPAPGTPLEAGRLLALAGAALLAGHTRQALEYAERAWQAVTAITRYPEYVDWVRPRRLDLRCHQALLICAMRANEATVAMGTEAIGAGERAGDDHDGAVLASLGVDCLLRFGLRPLSIAPPRYLPRTTSPCWTHAYARPLVVSYTDRRLLDAGGRWLGRPTGAGAAASLLQEHLEAANRSGVDTATIDECTVALIRLCRRYRTREHLPSLASIAASTASTVHDEAAMALALMHGTGTPRLAGRAAGWLAPLLRIPDPGAPVANRPAEHDPDAVPHALADALLTGVGAEGCARPRGAGLEHVLDLWQRIDLRAGLHPALEALPRGLCGAALLNAGELLALSDPDRGAALLRLAAERLSDLDPVGAAQADTLAALADRRAGRMPEPLPWLTRRRVSVLSSGWRDRASAARGGAVTLWAPELAVDGLRYRREWSQIPVMVTGTVVTFSIGMLAGGVGGVLWILAGLGVSAAIASALLTMRWRRARPFTVVVDDTTDPGDALAGLARDARSAGFATLKLALEPAYAEGAWEAGLLAGLGPDDALSTAVYRSVPARHPRPSWLRWLTATTDRWTITVNDRIVSIVVGRKDQFAAVMFTGTPVDTYAGARFRIQDVPASYFPPAAAAAIGTDNTGGEGLLNVGRLIGGHTILLVLAAEPVDGPPRPLADQRAGFIELAQSAVEAGAAAVLVVPPLPDEAARGLERLLTERIIDRQGRWRRPPRPKDVLRLSTDVKRLVAEPQAVGDVILYLRDR</sequence>
<accession>A0A9Q9IRB3</accession>
<dbReference type="EMBL" id="CP073767">
    <property type="protein sequence ID" value="UWZ57583.1"/>
    <property type="molecule type" value="Genomic_DNA"/>
</dbReference>
<reference evidence="2" key="1">
    <citation type="submission" date="2021-04" db="EMBL/GenBank/DDBJ databases">
        <title>Dactylosporangium aurantiacum NRRL B-8018 full assembly.</title>
        <authorList>
            <person name="Hartkoorn R.C."/>
            <person name="Beaudoing E."/>
            <person name="Hot D."/>
        </authorList>
    </citation>
    <scope>NUCLEOTIDE SEQUENCE</scope>
    <source>
        <strain evidence="2">NRRL B-8018</strain>
    </source>
</reference>
<dbReference type="RefSeq" id="WP_033359343.1">
    <property type="nucleotide sequence ID" value="NZ_CP073767.1"/>
</dbReference>
<proteinExistence type="predicted"/>
<evidence type="ECO:0000313" key="2">
    <source>
        <dbReference type="EMBL" id="UWZ57583.1"/>
    </source>
</evidence>
<evidence type="ECO:0000256" key="1">
    <source>
        <dbReference type="SAM" id="Phobius"/>
    </source>
</evidence>
<keyword evidence="3" id="KW-1185">Reference proteome</keyword>